<feature type="compositionally biased region" description="Basic and acidic residues" evidence="2">
    <location>
        <begin position="201"/>
        <end position="211"/>
    </location>
</feature>
<sequence>MSYSPSLNAGWTLTGKDIDGIKTSSHNHHQQQSEQASPSEDTFSTPDLGSGSGSSNGTPSPFTPTRNPYTSLRAYNSGKSPKIEGVMAARDRPVFKQEQHGRSISTSSSESGSSGSLTSKAARSARNNGPPPSAARRQLMPTIPTRKTSSNTLGSNSGKDSASTTPQQSPNLGNQTNIQSLAQAIAARAQHVAAAKAALRQQEHQKAKEEPLQDSSNVYATNETASGLQPPLGPHDRGSIVSVATAASDYGDAESDAENTEDVPLKRTRTDRADVVQSFRWSQGDWADYAAALSDQIDVGATPTDQDHQPHEGTLVAAPTLDTIASSRSITQTAPLSGLGIGGAELPATASVVATPQSVSGGSGDALTPKGVPSPANSEGILNNPLFAQFQSKSPNAFTTSQSLGVLPSATGFPTTPSMDSIPSAATTPDGKPVSKRKARPIPLSLHNISTSTSSPAMRSPSASRSLASPSMGGRTPPPTMPPTEPLPPLPEQSTILQKIWSAESNPSISNANNKLQNIVVDDIEALSSPRRFIGDDDNRSPKRSSDPSDQMSQFMRLKEEGQGMANGEHIPRNNSMRVVSNSSSLTDDVQPDPKTSFASSISMPAITPARLSATSVALVRANQESTRAGTDYAQAILDQVQREPTYDELQKRGTEVKTSTADKAHVANSETEEEEDLKEGSEDEEEEEAEEAVVTRVTTTVKGARASLSRAPSMVRRDSANSITNSLRTTGSAAAASAALTQRRGSSEPEQITPPIQPQGQQSNSTSPGANNIVTRMRAMIEARNGVTPSSSQISTPKLIATSPSTETLTMNDGEEKKDDERPKTLAERRRPSAGGPPSAWTGTVSTAANGTSSRPSVNMATQPQTVSITNPPSMKIDIKDVPANSASASVVNTPSVASVRSPSATSVQGQTGTWTPTALDTPISIGGGAGILGGYENPNAPLTNSNGYQAQRTHSGLQSRRSEMGEGSDSPIERIKRTEDRFVGAFGEIALAFKQLQAEKRTLEKIIRATTPLDGLGNNGESLAEYLTVMSAKLDVSTNEIKKLLDLLDQQRSVMDYMVDTHKLEMESHQAEMEDLKDDFDAVCEEADTHRDNAIQLTEELDKAHHNAILARAETLRYKTQHDEAVSRKDKSIRLLQKAREDISRLKGEKGKELEGSSSNDQSVGEFSTDIGSVDDISDATRPESRIAALEKELAEVKALNAQLQSGERKDSSERESPPSRSIISPAQMSEMEDIERERDALREKSFQQEKDISELRAQIALSGGHSTDDKLINSLPAAREDQVRLLMQQMSEQRSREAQIRKAYRQLRDDLRKMQNVQQHDRKRTQAGYSLLSTNPTYVSATQTINPAVSSIDSSNLRSDGTLDTSLESGPTPRHLKRLSLPIANKMVPPPLSSPGLKDGAQSTLGHGMNDEASNFKQARPMSTVTGGGMAPIFSSNRRSSRTFSVDFSSGVLPVSSARRGNAGGGGILRNAETASNAGSEQSTDESPRMKAHRKLFGENSQRESLENTHTVGDSGSHQSTQQTVQDEEEKLEILQTPRQNSVRVAGS</sequence>
<feature type="compositionally biased region" description="Low complexity" evidence="2">
    <location>
        <begin position="179"/>
        <end position="200"/>
    </location>
</feature>
<feature type="coiled-coil region" evidence="1">
    <location>
        <begin position="1061"/>
        <end position="1088"/>
    </location>
</feature>
<evidence type="ECO:0000256" key="2">
    <source>
        <dbReference type="SAM" id="MobiDB-lite"/>
    </source>
</evidence>
<evidence type="ECO:0000313" key="4">
    <source>
        <dbReference type="Proteomes" id="UP000245771"/>
    </source>
</evidence>
<feature type="compositionally biased region" description="Polar residues" evidence="2">
    <location>
        <begin position="842"/>
        <end position="874"/>
    </location>
</feature>
<dbReference type="Proteomes" id="UP000245771">
    <property type="component" value="Unassembled WGS sequence"/>
</dbReference>
<feature type="compositionally biased region" description="Polar residues" evidence="2">
    <location>
        <begin position="1354"/>
        <end position="1372"/>
    </location>
</feature>
<feature type="compositionally biased region" description="Polar residues" evidence="2">
    <location>
        <begin position="942"/>
        <end position="961"/>
    </location>
</feature>
<feature type="region of interest" description="Disordered" evidence="2">
    <location>
        <begin position="531"/>
        <end position="552"/>
    </location>
</feature>
<evidence type="ECO:0000313" key="3">
    <source>
        <dbReference type="EMBL" id="PWN35921.1"/>
    </source>
</evidence>
<dbReference type="EMBL" id="KZ819603">
    <property type="protein sequence ID" value="PWN35921.1"/>
    <property type="molecule type" value="Genomic_DNA"/>
</dbReference>
<reference evidence="3 4" key="1">
    <citation type="journal article" date="2018" name="Mol. Biol. Evol.">
        <title>Broad Genomic Sampling Reveals a Smut Pathogenic Ancestry of the Fungal Clade Ustilaginomycotina.</title>
        <authorList>
            <person name="Kijpornyongpan T."/>
            <person name="Mondo S.J."/>
            <person name="Barry K."/>
            <person name="Sandor L."/>
            <person name="Lee J."/>
            <person name="Lipzen A."/>
            <person name="Pangilinan J."/>
            <person name="LaButti K."/>
            <person name="Hainaut M."/>
            <person name="Henrissat B."/>
            <person name="Grigoriev I.V."/>
            <person name="Spatafora J.W."/>
            <person name="Aime M.C."/>
        </authorList>
    </citation>
    <scope>NUCLEOTIDE SEQUENCE [LARGE SCALE GENOMIC DNA]</scope>
    <source>
        <strain evidence="3 4">MCA 3882</strain>
    </source>
</reference>
<feature type="compositionally biased region" description="Polar residues" evidence="2">
    <location>
        <begin position="1540"/>
        <end position="1551"/>
    </location>
</feature>
<feature type="compositionally biased region" description="Polar residues" evidence="2">
    <location>
        <begin position="1511"/>
        <end position="1528"/>
    </location>
</feature>
<feature type="compositionally biased region" description="Polar residues" evidence="2">
    <location>
        <begin position="213"/>
        <end position="227"/>
    </location>
</feature>
<feature type="compositionally biased region" description="Polar residues" evidence="2">
    <location>
        <begin position="412"/>
        <end position="427"/>
    </location>
</feature>
<feature type="compositionally biased region" description="Basic and acidic residues" evidence="2">
    <location>
        <begin position="815"/>
        <end position="832"/>
    </location>
</feature>
<protein>
    <submittedName>
        <fullName evidence="3">Uncharacterized protein</fullName>
    </submittedName>
</protein>
<dbReference type="STRING" id="1280837.A0A316VIS8"/>
<feature type="compositionally biased region" description="Basic and acidic residues" evidence="2">
    <location>
        <begin position="645"/>
        <end position="666"/>
    </location>
</feature>
<feature type="compositionally biased region" description="Acidic residues" evidence="2">
    <location>
        <begin position="671"/>
        <end position="692"/>
    </location>
</feature>
<dbReference type="RefSeq" id="XP_025356223.1">
    <property type="nucleotide sequence ID" value="XM_025498870.1"/>
</dbReference>
<feature type="compositionally biased region" description="Low complexity" evidence="2">
    <location>
        <begin position="749"/>
        <end position="763"/>
    </location>
</feature>
<keyword evidence="4" id="KW-1185">Reference proteome</keyword>
<feature type="compositionally biased region" description="Low complexity" evidence="2">
    <location>
        <begin position="103"/>
        <end position="119"/>
    </location>
</feature>
<feature type="compositionally biased region" description="Basic and acidic residues" evidence="2">
    <location>
        <begin position="1238"/>
        <end position="1252"/>
    </location>
</feature>
<feature type="region of interest" description="Disordered" evidence="2">
    <location>
        <begin position="356"/>
        <end position="380"/>
    </location>
</feature>
<feature type="region of interest" description="Disordered" evidence="2">
    <location>
        <begin position="645"/>
        <end position="696"/>
    </location>
</feature>
<feature type="compositionally biased region" description="Low complexity" evidence="2">
    <location>
        <begin position="53"/>
        <end position="65"/>
    </location>
</feature>
<feature type="compositionally biased region" description="Pro residues" evidence="2">
    <location>
        <begin position="476"/>
        <end position="491"/>
    </location>
</feature>
<feature type="region of interest" description="Disordered" evidence="2">
    <location>
        <begin position="903"/>
        <end position="922"/>
    </location>
</feature>
<feature type="region of interest" description="Disordered" evidence="2">
    <location>
        <begin position="1457"/>
        <end position="1551"/>
    </location>
</feature>
<dbReference type="GeneID" id="37020651"/>
<feature type="compositionally biased region" description="Polar residues" evidence="2">
    <location>
        <begin position="66"/>
        <end position="79"/>
    </location>
</feature>
<feature type="region of interest" description="Disordered" evidence="2">
    <location>
        <begin position="942"/>
        <end position="977"/>
    </location>
</feature>
<feature type="compositionally biased region" description="Polar residues" evidence="2">
    <location>
        <begin position="1158"/>
        <end position="1168"/>
    </location>
</feature>
<organism evidence="3 4">
    <name type="scientific">Meira miltonrushii</name>
    <dbReference type="NCBI Taxonomy" id="1280837"/>
    <lineage>
        <taxon>Eukaryota</taxon>
        <taxon>Fungi</taxon>
        <taxon>Dikarya</taxon>
        <taxon>Basidiomycota</taxon>
        <taxon>Ustilaginomycotina</taxon>
        <taxon>Exobasidiomycetes</taxon>
        <taxon>Exobasidiales</taxon>
        <taxon>Brachybasidiaceae</taxon>
        <taxon>Meira</taxon>
    </lineage>
</organism>
<name>A0A316VIS8_9BASI</name>
<feature type="region of interest" description="Disordered" evidence="2">
    <location>
        <begin position="786"/>
        <end position="875"/>
    </location>
</feature>
<feature type="compositionally biased region" description="Polar residues" evidence="2">
    <location>
        <begin position="1"/>
        <end position="11"/>
    </location>
</feature>
<feature type="compositionally biased region" description="Polar residues" evidence="2">
    <location>
        <begin position="1476"/>
        <end position="1485"/>
    </location>
</feature>
<feature type="compositionally biased region" description="Polar residues" evidence="2">
    <location>
        <begin position="145"/>
        <end position="178"/>
    </location>
</feature>
<feature type="compositionally biased region" description="Basic and acidic residues" evidence="2">
    <location>
        <begin position="89"/>
        <end position="101"/>
    </location>
</feature>
<feature type="region of interest" description="Disordered" evidence="2">
    <location>
        <begin position="725"/>
        <end position="771"/>
    </location>
</feature>
<dbReference type="OrthoDB" id="1926336at2759"/>
<feature type="compositionally biased region" description="Basic and acidic residues" evidence="2">
    <location>
        <begin position="533"/>
        <end position="547"/>
    </location>
</feature>
<feature type="region of interest" description="Disordered" evidence="2">
    <location>
        <begin position="1203"/>
        <end position="1252"/>
    </location>
</feature>
<dbReference type="InParanoid" id="A0A316VIS8"/>
<feature type="compositionally biased region" description="Polar residues" evidence="2">
    <location>
        <begin position="34"/>
        <end position="47"/>
    </location>
</feature>
<proteinExistence type="predicted"/>
<accession>A0A316VIS8</accession>
<feature type="compositionally biased region" description="Basic and acidic residues" evidence="2">
    <location>
        <begin position="1146"/>
        <end position="1157"/>
    </location>
</feature>
<feature type="region of interest" description="Disordered" evidence="2">
    <location>
        <begin position="1146"/>
        <end position="1182"/>
    </location>
</feature>
<feature type="compositionally biased region" description="Polar residues" evidence="2">
    <location>
        <begin position="788"/>
        <end position="812"/>
    </location>
</feature>
<feature type="compositionally biased region" description="Polar residues" evidence="2">
    <location>
        <begin position="903"/>
        <end position="920"/>
    </location>
</feature>
<feature type="region of interest" description="Disordered" evidence="2">
    <location>
        <begin position="1"/>
        <end position="238"/>
    </location>
</feature>
<evidence type="ECO:0000256" key="1">
    <source>
        <dbReference type="SAM" id="Coils"/>
    </source>
</evidence>
<keyword evidence="1" id="KW-0175">Coiled coil</keyword>
<feature type="compositionally biased region" description="Basic and acidic residues" evidence="2">
    <location>
        <begin position="1209"/>
        <end position="1220"/>
    </location>
</feature>
<feature type="region of interest" description="Disordered" evidence="2">
    <location>
        <begin position="1354"/>
        <end position="1377"/>
    </location>
</feature>
<feature type="region of interest" description="Disordered" evidence="2">
    <location>
        <begin position="409"/>
        <end position="492"/>
    </location>
</feature>
<feature type="compositionally biased region" description="Low complexity" evidence="2">
    <location>
        <begin position="450"/>
        <end position="475"/>
    </location>
</feature>
<gene>
    <name evidence="3" type="ORF">FA14DRAFT_160882</name>
</gene>